<protein>
    <recommendedName>
        <fullName evidence="3">Protein NO VEIN C-terminal domain-containing protein</fullName>
    </recommendedName>
</protein>
<dbReference type="PANTHER" id="PTHR32387">
    <property type="entry name" value="WU:FJ29H11"/>
    <property type="match status" value="1"/>
</dbReference>
<keyword evidence="2" id="KW-1185">Reference proteome</keyword>
<dbReference type="OrthoDB" id="1262810at2759"/>
<dbReference type="PANTHER" id="PTHR32387:SF0">
    <property type="entry name" value="PROTEIN NO VEIN"/>
    <property type="match status" value="1"/>
</dbReference>
<sequence>MESHDREDADEFIRKVARGNGWVSDENRKRLQNTMPDVLESIDGAQDIARHSTEAYNADDNNYSIAKEAGDLPSLIFSVSKDRIILDSNENGFTEANVRAICTVGESTKPSTKGYIGEKGIGFKSVFIVSRKVHVQSGPFSFAFNYNQPNGGLGMVTPLVEDRGNLPSGIRTRIILHLKSDKRNLFKDFESLPDTLLLFLQNLKKLTIRLERPGSAIVEKKYLLTSTKQRACVHIRMGNNPTSHNFWIARRTITDMPEEETRAATEKRERIEAAEVVLAFPIDHGEAPIIEDQHVFAFLPLQKVGFKFLIQSDFITQASREGVADCPWNVRLLDEIVTLFVDTIDNFLQHDTLKYQWIRYLSTENVPDEFWTQLQKKLLEKLKTVDKFICANEMECFPEYLRFVPNALRDHIQDPLIPDCDCEDHDEMYVSEEYDQILDHPILRKLGVTDLTMKEFIHRLASDVKLGEDESLWKCAPIEDVWHEELATVLLKAMNQSSEDKSQIGKIPLVPLTNTNRKWVPPRGACIFFPTCRGIEIPTDLNLSLVDPHRLRWSGVVELFKCLGVSECEPERIFPEIKHACQSSEWGLKTAVEHLKFIFWNHDRLATQQNPVMVVSAAKTKFWPHKTGTGWIYRPGIEGDYSAADIIDQPLPMELKSKIFFLHPLYYETFKNCERRQDKTGIEWLEEFLDVKVIPQLQRRSNRDQLSFEVDYIARHKPQQLLGLLKANWSQVRRLASWQKDFKALNVQVPILDSDTKLLLRETYLPLPKLRTIVARLDLEKDFGFIQELQDINDDNVGEWRFLSQLGVGVEEDLNFWIHILKKARQAQEMDVTVTSEIYSQLQRLCVIEEHESLLRSLFSVPSTSSPNATGSRGLFGTPLADSAPTEQTDYVFFPKNKWRKLSNCVWNAPDWYGHRERISSESKYKNLGHLFKNVLNVLPEPTTARYLDYLVHLKKPNLEPYRTLKVRNIYEALDSMAENDSQLSESIKTRFENCELVYNFKMKTWYSPSDCIWADNQIQLPSKFSVATQYSTLQSFFCDMLGITTPKLDTHIQGLIEVANSYPSAETIKRMIRNICHFNPTREQLNGLLDCKCFPVTLSNGALDWMDSKGNFAIVDRREYGRLFAGKVNLLEFSLEEVHFSETFLRGLNLQKQYMSCLADAKTTATNSVFDERLTEDLRRKAYAICRYIVHYEVAPARQGPQQLFQTLQTVDIYVTDTISKKLSIRQNNDTVTVTAETSNLHLEEVEEKLRLYVPKDPERRSKCMARELPLTLLKHLGAARGSIGDLASILLTKQLAVIDSILEDAGIIGIDGVERSEDNDEADLRTLQDEINEELGVSAPLNQTQVHIRRQHLSPNERSDYFGLTYSQAVPSNSGYYSTPATSVSDILGAGENQDKLYERFLAAIVDGAKSLSGIPHRDRIKFSSVSSSDLVINEIESAVVGSRDFKIGAAGELFVFEWLKGLELPRFGLGNWQSKIRHFIRAHHDYHNLENWHGSEETSDIVYDDCEGKLTTLLIDHAYLNSTHWTGRHPTYYIEVKATPSSLNAPFFVRSKQYGLMESMILPEDGVSENVYLVARVFNLGLPEMGLKLYLDPASLRRDRRLLFKPNKYEVTPAVMF</sequence>
<proteinExistence type="predicted"/>
<organism evidence="1 2">
    <name type="scientific">Zopfia rhizophila CBS 207.26</name>
    <dbReference type="NCBI Taxonomy" id="1314779"/>
    <lineage>
        <taxon>Eukaryota</taxon>
        <taxon>Fungi</taxon>
        <taxon>Dikarya</taxon>
        <taxon>Ascomycota</taxon>
        <taxon>Pezizomycotina</taxon>
        <taxon>Dothideomycetes</taxon>
        <taxon>Dothideomycetes incertae sedis</taxon>
        <taxon>Zopfiaceae</taxon>
        <taxon>Zopfia</taxon>
    </lineage>
</organism>
<evidence type="ECO:0008006" key="3">
    <source>
        <dbReference type="Google" id="ProtNLM"/>
    </source>
</evidence>
<gene>
    <name evidence="1" type="ORF">K469DRAFT_749209</name>
</gene>
<dbReference type="InterPro" id="IPR036890">
    <property type="entry name" value="HATPase_C_sf"/>
</dbReference>
<reference evidence="1" key="1">
    <citation type="journal article" date="2020" name="Stud. Mycol.">
        <title>101 Dothideomycetes genomes: a test case for predicting lifestyles and emergence of pathogens.</title>
        <authorList>
            <person name="Haridas S."/>
            <person name="Albert R."/>
            <person name="Binder M."/>
            <person name="Bloem J."/>
            <person name="Labutti K."/>
            <person name="Salamov A."/>
            <person name="Andreopoulos B."/>
            <person name="Baker S."/>
            <person name="Barry K."/>
            <person name="Bills G."/>
            <person name="Bluhm B."/>
            <person name="Cannon C."/>
            <person name="Castanera R."/>
            <person name="Culley D."/>
            <person name="Daum C."/>
            <person name="Ezra D."/>
            <person name="Gonzalez J."/>
            <person name="Henrissat B."/>
            <person name="Kuo A."/>
            <person name="Liang C."/>
            <person name="Lipzen A."/>
            <person name="Lutzoni F."/>
            <person name="Magnuson J."/>
            <person name="Mondo S."/>
            <person name="Nolan M."/>
            <person name="Ohm R."/>
            <person name="Pangilinan J."/>
            <person name="Park H.-J."/>
            <person name="Ramirez L."/>
            <person name="Alfaro M."/>
            <person name="Sun H."/>
            <person name="Tritt A."/>
            <person name="Yoshinaga Y."/>
            <person name="Zwiers L.-H."/>
            <person name="Turgeon B."/>
            <person name="Goodwin S."/>
            <person name="Spatafora J."/>
            <person name="Crous P."/>
            <person name="Grigoriev I."/>
        </authorList>
    </citation>
    <scope>NUCLEOTIDE SEQUENCE</scope>
    <source>
        <strain evidence="1">CBS 207.26</strain>
    </source>
</reference>
<accession>A0A6A6EAC3</accession>
<dbReference type="InterPro" id="IPR052957">
    <property type="entry name" value="Auxin_embryo_med"/>
</dbReference>
<dbReference type="Proteomes" id="UP000800200">
    <property type="component" value="Unassembled WGS sequence"/>
</dbReference>
<evidence type="ECO:0000313" key="2">
    <source>
        <dbReference type="Proteomes" id="UP000800200"/>
    </source>
</evidence>
<evidence type="ECO:0000313" key="1">
    <source>
        <dbReference type="EMBL" id="KAF2187478.1"/>
    </source>
</evidence>
<dbReference type="SUPFAM" id="SSF55874">
    <property type="entry name" value="ATPase domain of HSP90 chaperone/DNA topoisomerase II/histidine kinase"/>
    <property type="match status" value="1"/>
</dbReference>
<name>A0A6A6EAC3_9PEZI</name>
<dbReference type="Gene3D" id="3.30.565.10">
    <property type="entry name" value="Histidine kinase-like ATPase, C-terminal domain"/>
    <property type="match status" value="1"/>
</dbReference>
<dbReference type="EMBL" id="ML994627">
    <property type="protein sequence ID" value="KAF2187478.1"/>
    <property type="molecule type" value="Genomic_DNA"/>
</dbReference>